<accession>A0A0P1AGZ6</accession>
<evidence type="ECO:0000313" key="2">
    <source>
        <dbReference type="Proteomes" id="UP000054928"/>
    </source>
</evidence>
<dbReference type="RefSeq" id="XP_024576864.1">
    <property type="nucleotide sequence ID" value="XM_024726160.1"/>
</dbReference>
<dbReference type="GeneID" id="36405745"/>
<sequence length="57" mass="6921">MPLQALPKLIQMLWMFLCFDNTTKWLWTQFVKLRPLIAKKFYLKDTECRPPSAKLYD</sequence>
<reference evidence="2" key="1">
    <citation type="submission" date="2014-09" db="EMBL/GenBank/DDBJ databases">
        <authorList>
            <person name="Sharma Rahul"/>
            <person name="Thines Marco"/>
        </authorList>
    </citation>
    <scope>NUCLEOTIDE SEQUENCE [LARGE SCALE GENOMIC DNA]</scope>
</reference>
<organism evidence="1 2">
    <name type="scientific">Plasmopara halstedii</name>
    <name type="common">Downy mildew of sunflower</name>
    <dbReference type="NCBI Taxonomy" id="4781"/>
    <lineage>
        <taxon>Eukaryota</taxon>
        <taxon>Sar</taxon>
        <taxon>Stramenopiles</taxon>
        <taxon>Oomycota</taxon>
        <taxon>Peronosporomycetes</taxon>
        <taxon>Peronosporales</taxon>
        <taxon>Peronosporaceae</taxon>
        <taxon>Plasmopara</taxon>
    </lineage>
</organism>
<dbReference type="EMBL" id="CCYD01000523">
    <property type="protein sequence ID" value="CEG40495.1"/>
    <property type="molecule type" value="Genomic_DNA"/>
</dbReference>
<keyword evidence="2" id="KW-1185">Reference proteome</keyword>
<evidence type="ECO:0000313" key="1">
    <source>
        <dbReference type="EMBL" id="CEG40495.1"/>
    </source>
</evidence>
<name>A0A0P1AGZ6_PLAHL</name>
<proteinExistence type="predicted"/>
<protein>
    <submittedName>
        <fullName evidence="1">Uncharacterized protein</fullName>
    </submittedName>
</protein>
<dbReference type="AlphaFoldDB" id="A0A0P1AGZ6"/>
<dbReference type="Proteomes" id="UP000054928">
    <property type="component" value="Unassembled WGS sequence"/>
</dbReference>